<dbReference type="RefSeq" id="WP_088554965.1">
    <property type="nucleotide sequence ID" value="NZ_BDGJ01000187.1"/>
</dbReference>
<comment type="similarity">
    <text evidence="3">Belongs to the ScpA family.</text>
</comment>
<organism evidence="4 5">
    <name type="scientific">Calderihabitans maritimus</name>
    <dbReference type="NCBI Taxonomy" id="1246530"/>
    <lineage>
        <taxon>Bacteria</taxon>
        <taxon>Bacillati</taxon>
        <taxon>Bacillota</taxon>
        <taxon>Clostridia</taxon>
        <taxon>Neomoorellales</taxon>
        <taxon>Calderihabitantaceae</taxon>
        <taxon>Calderihabitans</taxon>
    </lineage>
</organism>
<dbReference type="InterPro" id="IPR003768">
    <property type="entry name" value="ScpA"/>
</dbReference>
<dbReference type="HAMAP" id="MF_01805">
    <property type="entry name" value="ScpA"/>
    <property type="match status" value="1"/>
</dbReference>
<evidence type="ECO:0000256" key="2">
    <source>
        <dbReference type="ARBA" id="ARBA00044777"/>
    </source>
</evidence>
<comment type="subunit">
    <text evidence="3">Component of a cohesin-like complex composed of ScpA, ScpB and the Smc homodimer, in which ScpA and ScpB bind to the head domain of Smc. The presence of the three proteins is required for the association of the complex with DNA.</text>
</comment>
<gene>
    <name evidence="3" type="primary">scpA</name>
    <name evidence="4" type="ORF">KKC1_30330</name>
</gene>
<comment type="subcellular location">
    <subcellularLocation>
        <location evidence="3">Cytoplasm</location>
    </subcellularLocation>
    <text evidence="3">Associated with two foci at the outer edges of the nucleoid region in young cells, and at four foci within both cell halves in older cells.</text>
</comment>
<dbReference type="GO" id="GO:0006260">
    <property type="term" value="P:DNA replication"/>
    <property type="evidence" value="ECO:0007669"/>
    <property type="project" value="UniProtKB-UniRule"/>
</dbReference>
<reference evidence="5" key="1">
    <citation type="journal article" date="2017" name="Appl. Environ. Microbiol.">
        <title>Genomic analysis of Calderihabitans maritimus KKC1, a thermophilic hydrogenogenic carboxydotrophic bacterium isolated from marine sediment.</title>
        <authorList>
            <person name="Omae K."/>
            <person name="Yoneda Y."/>
            <person name="Fukuyama Y."/>
            <person name="Yoshida T."/>
            <person name="Sako Y."/>
        </authorList>
    </citation>
    <scope>NUCLEOTIDE SEQUENCE [LARGE SCALE GENOMIC DNA]</scope>
    <source>
        <strain evidence="5">KKC1</strain>
    </source>
</reference>
<dbReference type="Proteomes" id="UP000197032">
    <property type="component" value="Unassembled WGS sequence"/>
</dbReference>
<dbReference type="Gene3D" id="6.10.250.2410">
    <property type="match status" value="1"/>
</dbReference>
<sequence>MTYRVKLEIFEGPLDLLIHLIEKNEMDIYDIPVARITEQYLEYLETLQELDLEMAGEFLVMAATLLAIKAKMLLPKPPQPEEPEEEGPDPREELVERLLEYKKFKEAAGFLEKRGEIYSKMFTRPVDEEAIVAAFAGSNPLEGVTPKDLLEAFRRVLNRVSEKEEKVNRIPRPQVTIRDKMTEILEQVGKQTQGVSFTELFKGKVTRLEIIVTFLALLELIRLKRVTARQSSVFGEIIIYQYPRHE</sequence>
<keyword evidence="5" id="KW-1185">Reference proteome</keyword>
<dbReference type="EMBL" id="BDGJ01000187">
    <property type="protein sequence ID" value="GAW93911.1"/>
    <property type="molecule type" value="Genomic_DNA"/>
</dbReference>
<dbReference type="OrthoDB" id="9811016at2"/>
<evidence type="ECO:0000313" key="5">
    <source>
        <dbReference type="Proteomes" id="UP000197032"/>
    </source>
</evidence>
<dbReference type="PANTHER" id="PTHR33969:SF2">
    <property type="entry name" value="SEGREGATION AND CONDENSATION PROTEIN A"/>
    <property type="match status" value="1"/>
</dbReference>
<protein>
    <recommendedName>
        <fullName evidence="2 3">Segregation and condensation protein A</fullName>
    </recommendedName>
</protein>
<dbReference type="InterPro" id="IPR023093">
    <property type="entry name" value="ScpA-like_C"/>
</dbReference>
<evidence type="ECO:0000256" key="3">
    <source>
        <dbReference type="HAMAP-Rule" id="MF_01805"/>
    </source>
</evidence>
<dbReference type="GO" id="GO:0051301">
    <property type="term" value="P:cell division"/>
    <property type="evidence" value="ECO:0007669"/>
    <property type="project" value="UniProtKB-KW"/>
</dbReference>
<keyword evidence="3" id="KW-0132">Cell division</keyword>
<name>A0A1Z5HX53_9FIRM</name>
<dbReference type="GO" id="GO:0005737">
    <property type="term" value="C:cytoplasm"/>
    <property type="evidence" value="ECO:0007669"/>
    <property type="project" value="UniProtKB-SubCell"/>
</dbReference>
<keyword evidence="1 3" id="KW-0159">Chromosome partition</keyword>
<accession>A0A1Z5HX53</accession>
<dbReference type="GO" id="GO:0007059">
    <property type="term" value="P:chromosome segregation"/>
    <property type="evidence" value="ECO:0007669"/>
    <property type="project" value="UniProtKB-UniRule"/>
</dbReference>
<dbReference type="Pfam" id="PF02616">
    <property type="entry name" value="SMC_ScpA"/>
    <property type="match status" value="1"/>
</dbReference>
<dbReference type="AlphaFoldDB" id="A0A1Z5HX53"/>
<dbReference type="PANTHER" id="PTHR33969">
    <property type="entry name" value="SEGREGATION AND CONDENSATION PROTEIN A"/>
    <property type="match status" value="1"/>
</dbReference>
<evidence type="ECO:0000313" key="4">
    <source>
        <dbReference type="EMBL" id="GAW93911.1"/>
    </source>
</evidence>
<comment type="function">
    <text evidence="3">Participates in chromosomal partition during cell division. May act via the formation of a condensin-like complex containing Smc and ScpB that pull DNA away from mid-cell into both cell halves.</text>
</comment>
<keyword evidence="3" id="KW-0963">Cytoplasm</keyword>
<keyword evidence="3" id="KW-0131">Cell cycle</keyword>
<dbReference type="Gene3D" id="1.10.10.580">
    <property type="entry name" value="Structural maintenance of chromosome 1. Chain E"/>
    <property type="match status" value="1"/>
</dbReference>
<evidence type="ECO:0000256" key="1">
    <source>
        <dbReference type="ARBA" id="ARBA00022829"/>
    </source>
</evidence>
<comment type="caution">
    <text evidence="4">The sequence shown here is derived from an EMBL/GenBank/DDBJ whole genome shotgun (WGS) entry which is preliminary data.</text>
</comment>
<proteinExistence type="inferred from homology"/>